<keyword evidence="5" id="KW-0325">Glycoprotein</keyword>
<evidence type="ECO:0000256" key="1">
    <source>
        <dbReference type="ARBA" id="ARBA00004236"/>
    </source>
</evidence>
<dbReference type="Pfam" id="PF08758">
    <property type="entry name" value="Cadherin_pro"/>
    <property type="match status" value="1"/>
</dbReference>
<comment type="caution">
    <text evidence="7">The sequence shown here is derived from an EMBL/GenBank/DDBJ whole genome shotgun (WGS) entry which is preliminary data.</text>
</comment>
<evidence type="ECO:0000256" key="3">
    <source>
        <dbReference type="ARBA" id="ARBA00022889"/>
    </source>
</evidence>
<keyword evidence="2" id="KW-1003">Cell membrane</keyword>
<dbReference type="Gene3D" id="2.60.40.60">
    <property type="entry name" value="Cadherins"/>
    <property type="match status" value="1"/>
</dbReference>
<reference evidence="7 8" key="1">
    <citation type="submission" date="2018-07" db="EMBL/GenBank/DDBJ databases">
        <title>A high quality draft genome assembly of the barn swallow (H. rustica rustica).</title>
        <authorList>
            <person name="Formenti G."/>
            <person name="Chiara M."/>
            <person name="Poveda L."/>
            <person name="Francoijs K.-J."/>
            <person name="Bonisoli-Alquati A."/>
            <person name="Canova L."/>
            <person name="Gianfranceschi L."/>
            <person name="Horner D.S."/>
            <person name="Saino N."/>
        </authorList>
    </citation>
    <scope>NUCLEOTIDE SEQUENCE [LARGE SCALE GENOMIC DNA]</scope>
    <source>
        <strain evidence="7">Chelidonia</strain>
        <tissue evidence="7">Blood</tissue>
    </source>
</reference>
<dbReference type="OrthoDB" id="6079678at2759"/>
<organism evidence="7 8">
    <name type="scientific">Hirundo rustica rustica</name>
    <dbReference type="NCBI Taxonomy" id="333673"/>
    <lineage>
        <taxon>Eukaryota</taxon>
        <taxon>Metazoa</taxon>
        <taxon>Chordata</taxon>
        <taxon>Craniata</taxon>
        <taxon>Vertebrata</taxon>
        <taxon>Euteleostomi</taxon>
        <taxon>Archelosauria</taxon>
        <taxon>Archosauria</taxon>
        <taxon>Dinosauria</taxon>
        <taxon>Saurischia</taxon>
        <taxon>Theropoda</taxon>
        <taxon>Coelurosauria</taxon>
        <taxon>Aves</taxon>
        <taxon>Neognathae</taxon>
        <taxon>Neoaves</taxon>
        <taxon>Telluraves</taxon>
        <taxon>Australaves</taxon>
        <taxon>Passeriformes</taxon>
        <taxon>Sylvioidea</taxon>
        <taxon>Hirundinidae</taxon>
        <taxon>Hirundo</taxon>
    </lineage>
</organism>
<gene>
    <name evidence="7" type="ORF">DUI87_27950</name>
</gene>
<keyword evidence="3" id="KW-0130">Cell adhesion</keyword>
<comment type="subcellular location">
    <subcellularLocation>
        <location evidence="1">Cell membrane</location>
    </subcellularLocation>
</comment>
<evidence type="ECO:0000256" key="2">
    <source>
        <dbReference type="ARBA" id="ARBA00022475"/>
    </source>
</evidence>
<sequence>MSTSRLPGSVFYRGYAFPVKFNNCAGNKGVRYETNSLDFKVRADGTLYAAHHLQVPSKQLILLVTAWDPQTLGRWEAMVRFLVAEKSQHNGHKPKGRKALPGELVQQQSDTLLPWRQHQSANGLRRQKRDWVIPPINVPENSRGPFPQQLVRSGDETEGLNYAKF</sequence>
<dbReference type="GO" id="GO:0005509">
    <property type="term" value="F:calcium ion binding"/>
    <property type="evidence" value="ECO:0007669"/>
    <property type="project" value="InterPro"/>
</dbReference>
<dbReference type="SMART" id="SM01055">
    <property type="entry name" value="Cadherin_pro"/>
    <property type="match status" value="1"/>
</dbReference>
<feature type="domain" description="Cadherin prodomain" evidence="6">
    <location>
        <begin position="1"/>
        <end position="83"/>
    </location>
</feature>
<dbReference type="GO" id="GO:0007155">
    <property type="term" value="P:cell adhesion"/>
    <property type="evidence" value="ECO:0007669"/>
    <property type="project" value="UniProtKB-KW"/>
</dbReference>
<evidence type="ECO:0000313" key="8">
    <source>
        <dbReference type="Proteomes" id="UP000269221"/>
    </source>
</evidence>
<name>A0A3M0JLX3_HIRRU</name>
<dbReference type="AlphaFoldDB" id="A0A3M0JLX3"/>
<dbReference type="SUPFAM" id="SSF49313">
    <property type="entry name" value="Cadherin-like"/>
    <property type="match status" value="1"/>
</dbReference>
<evidence type="ECO:0000313" key="7">
    <source>
        <dbReference type="EMBL" id="RMB95836.1"/>
    </source>
</evidence>
<evidence type="ECO:0000256" key="5">
    <source>
        <dbReference type="ARBA" id="ARBA00023180"/>
    </source>
</evidence>
<protein>
    <recommendedName>
        <fullName evidence="6">Cadherin prodomain domain-containing protein</fullName>
    </recommendedName>
</protein>
<keyword evidence="4" id="KW-0472">Membrane</keyword>
<dbReference type="STRING" id="333673.A0A3M0JLX3"/>
<keyword evidence="8" id="KW-1185">Reference proteome</keyword>
<dbReference type="InterPro" id="IPR015919">
    <property type="entry name" value="Cadherin-like_sf"/>
</dbReference>
<dbReference type="GO" id="GO:0005886">
    <property type="term" value="C:plasma membrane"/>
    <property type="evidence" value="ECO:0007669"/>
    <property type="project" value="UniProtKB-SubCell"/>
</dbReference>
<proteinExistence type="predicted"/>
<dbReference type="InterPro" id="IPR014868">
    <property type="entry name" value="Cadherin_pro_dom"/>
</dbReference>
<evidence type="ECO:0000259" key="6">
    <source>
        <dbReference type="SMART" id="SM01055"/>
    </source>
</evidence>
<dbReference type="EMBL" id="QRBI01000184">
    <property type="protein sequence ID" value="RMB95836.1"/>
    <property type="molecule type" value="Genomic_DNA"/>
</dbReference>
<dbReference type="Proteomes" id="UP000269221">
    <property type="component" value="Unassembled WGS sequence"/>
</dbReference>
<evidence type="ECO:0000256" key="4">
    <source>
        <dbReference type="ARBA" id="ARBA00023136"/>
    </source>
</evidence>
<accession>A0A3M0JLX3</accession>